<evidence type="ECO:0000256" key="1">
    <source>
        <dbReference type="SAM" id="MobiDB-lite"/>
    </source>
</evidence>
<feature type="region of interest" description="Disordered" evidence="1">
    <location>
        <begin position="430"/>
        <end position="449"/>
    </location>
</feature>
<dbReference type="InterPro" id="IPR029526">
    <property type="entry name" value="PGBD"/>
</dbReference>
<feature type="domain" description="PiggyBac transposable element-derived protein" evidence="2">
    <location>
        <begin position="80"/>
        <end position="310"/>
    </location>
</feature>
<dbReference type="Proteomes" id="UP000198287">
    <property type="component" value="Unassembled WGS sequence"/>
</dbReference>
<feature type="domain" description="PiggyBac transposable element-derived protein" evidence="2">
    <location>
        <begin position="2"/>
        <end position="76"/>
    </location>
</feature>
<accession>A0A226E976</accession>
<dbReference type="PANTHER" id="PTHR46599:SF3">
    <property type="entry name" value="PIGGYBAC TRANSPOSABLE ELEMENT-DERIVED PROTEIN 4"/>
    <property type="match status" value="1"/>
</dbReference>
<reference evidence="3 4" key="1">
    <citation type="submission" date="2015-12" db="EMBL/GenBank/DDBJ databases">
        <title>The genome of Folsomia candida.</title>
        <authorList>
            <person name="Faddeeva A."/>
            <person name="Derks M.F."/>
            <person name="Anvar Y."/>
            <person name="Smit S."/>
            <person name="Van Straalen N."/>
            <person name="Roelofs D."/>
        </authorList>
    </citation>
    <scope>NUCLEOTIDE SEQUENCE [LARGE SCALE GENOMIC DNA]</scope>
    <source>
        <strain evidence="3 4">VU population</strain>
        <tissue evidence="3">Whole body</tissue>
    </source>
</reference>
<gene>
    <name evidence="3" type="ORF">Fcan01_11307</name>
</gene>
<dbReference type="OrthoDB" id="123207at2759"/>
<dbReference type="Pfam" id="PF13843">
    <property type="entry name" value="DDE_Tnp_1_7"/>
    <property type="match status" value="2"/>
</dbReference>
<evidence type="ECO:0000313" key="4">
    <source>
        <dbReference type="Proteomes" id="UP000198287"/>
    </source>
</evidence>
<keyword evidence="4" id="KW-1185">Reference proteome</keyword>
<protein>
    <submittedName>
        <fullName evidence="3">PiggyBac transposable element-derived protein 4</fullName>
    </submittedName>
</protein>
<evidence type="ECO:0000259" key="2">
    <source>
        <dbReference type="Pfam" id="PF13843"/>
    </source>
</evidence>
<comment type="caution">
    <text evidence="3">The sequence shown here is derived from an EMBL/GenBank/DDBJ whole genome shotgun (WGS) entry which is preliminary data.</text>
</comment>
<organism evidence="3 4">
    <name type="scientific">Folsomia candida</name>
    <name type="common">Springtail</name>
    <dbReference type="NCBI Taxonomy" id="158441"/>
    <lineage>
        <taxon>Eukaryota</taxon>
        <taxon>Metazoa</taxon>
        <taxon>Ecdysozoa</taxon>
        <taxon>Arthropoda</taxon>
        <taxon>Hexapoda</taxon>
        <taxon>Collembola</taxon>
        <taxon>Entomobryomorpha</taxon>
        <taxon>Isotomoidea</taxon>
        <taxon>Isotomidae</taxon>
        <taxon>Proisotominae</taxon>
        <taxon>Folsomia</taxon>
    </lineage>
</organism>
<dbReference type="OMA" id="WIEAVGF"/>
<evidence type="ECO:0000313" key="3">
    <source>
        <dbReference type="EMBL" id="OXA54172.1"/>
    </source>
</evidence>
<dbReference type="AlphaFoldDB" id="A0A226E976"/>
<sequence length="547" mass="63089">MVETIAVESNRYAEQVKEISPRAFISWSPVNAADIWRFFAVILAMTLVKKSSYKEYWSTDSLVSTPFFPTVMSRDRAIHAGKDLCTDESLFPFKGRLSFKQYNPKKRSRFGVKLFLIEDCAIQFVLDVLPYQGKSTQITDRSWIEAVGFGGAAVLTLLQSFLDSGSRVIVDNWFHSLKLARMLKDRLTYVLVTVQKRRKGMPKTVRMTRKLHKGEIETFSDGEVFIERWMDRREVLLLNTLMPHGMTESPSTNPTNQRLKPDTVLLYNKTMGGVDNVDKTIKPNQSLRKSYKWYKKVAFYLVELAVYNSMIIYNATQNDRAGFRRLNYEAVVKSIIQNILIKFPVPRKPRVRPSQSRSSVPLTSIHIPERVLKENGYPSKSNCFHCRTKLGKRTVTQFKCTGCEKRLCIGSSVFNCFKFHHDELFQESQHQQVPLADRTESQNTEGQNSIPYDYNSLFAMYNTPQNDDRRNFYFGRGSVVFKSGKSSPLFPNTKRKQLDPVRFGALKEFTIKTCSLQPGTVAMLEFERKLKNVTGDARKKFNRTEKN</sequence>
<proteinExistence type="predicted"/>
<dbReference type="EMBL" id="LNIX01000005">
    <property type="protein sequence ID" value="OXA54172.1"/>
    <property type="molecule type" value="Genomic_DNA"/>
</dbReference>
<name>A0A226E976_FOLCA</name>
<dbReference type="PANTHER" id="PTHR46599">
    <property type="entry name" value="PIGGYBAC TRANSPOSABLE ELEMENT-DERIVED PROTEIN 4"/>
    <property type="match status" value="1"/>
</dbReference>